<dbReference type="AlphaFoldDB" id="A0A8D8L0H1"/>
<organism evidence="1">
    <name type="scientific">Culex pipiens</name>
    <name type="common">House mosquito</name>
    <dbReference type="NCBI Taxonomy" id="7175"/>
    <lineage>
        <taxon>Eukaryota</taxon>
        <taxon>Metazoa</taxon>
        <taxon>Ecdysozoa</taxon>
        <taxon>Arthropoda</taxon>
        <taxon>Hexapoda</taxon>
        <taxon>Insecta</taxon>
        <taxon>Pterygota</taxon>
        <taxon>Neoptera</taxon>
        <taxon>Endopterygota</taxon>
        <taxon>Diptera</taxon>
        <taxon>Nematocera</taxon>
        <taxon>Culicoidea</taxon>
        <taxon>Culicidae</taxon>
        <taxon>Culicinae</taxon>
        <taxon>Culicini</taxon>
        <taxon>Culex</taxon>
        <taxon>Culex</taxon>
    </lineage>
</organism>
<evidence type="ECO:0000313" key="1">
    <source>
        <dbReference type="EMBL" id="CAG6597888.1"/>
    </source>
</evidence>
<sequence length="141" mass="15874">MISKFFFCTGCCCFCFFFGACCCCLFFIELCCFVFFFLSGTAAFPTHSLPETASVSSAEPARRTWGFLVVQLLALLPRWRTTVPRRQWFLGPVDQQSAAAGWWQVAIPKLVHDSKNTTLELHCGVEPLGTCVSLQNCEQRH</sequence>
<name>A0A8D8L0H1_CULPI</name>
<dbReference type="EMBL" id="HBUE01058195">
    <property type="protein sequence ID" value="CAG6467348.1"/>
    <property type="molecule type" value="Transcribed_RNA"/>
</dbReference>
<protein>
    <submittedName>
        <fullName evidence="1">(northern house mosquito) hypothetical protein</fullName>
    </submittedName>
</protein>
<dbReference type="EMBL" id="HBUE01339901">
    <property type="protein sequence ID" value="CAG6597886.1"/>
    <property type="molecule type" value="Transcribed_RNA"/>
</dbReference>
<dbReference type="EMBL" id="HBUE01339902">
    <property type="protein sequence ID" value="CAG6597888.1"/>
    <property type="molecule type" value="Transcribed_RNA"/>
</dbReference>
<reference evidence="1" key="1">
    <citation type="submission" date="2021-05" db="EMBL/GenBank/DDBJ databases">
        <authorList>
            <person name="Alioto T."/>
            <person name="Alioto T."/>
            <person name="Gomez Garrido J."/>
        </authorList>
    </citation>
    <scope>NUCLEOTIDE SEQUENCE</scope>
</reference>
<dbReference type="PROSITE" id="PS51257">
    <property type="entry name" value="PROKAR_LIPOPROTEIN"/>
    <property type="match status" value="1"/>
</dbReference>
<accession>A0A8D8L0H1</accession>
<dbReference type="EMBL" id="HBUE01233048">
    <property type="protein sequence ID" value="CAG6545725.1"/>
    <property type="molecule type" value="Transcribed_RNA"/>
</dbReference>
<dbReference type="EMBL" id="HBUE01233047">
    <property type="protein sequence ID" value="CAG6545723.1"/>
    <property type="molecule type" value="Transcribed_RNA"/>
</dbReference>
<proteinExistence type="predicted"/>